<accession>A0A6L2P0K0</accession>
<organism evidence="3">
    <name type="scientific">Tanacetum cinerariifolium</name>
    <name type="common">Dalmatian daisy</name>
    <name type="synonym">Chrysanthemum cinerariifolium</name>
    <dbReference type="NCBI Taxonomy" id="118510"/>
    <lineage>
        <taxon>Eukaryota</taxon>
        <taxon>Viridiplantae</taxon>
        <taxon>Streptophyta</taxon>
        <taxon>Embryophyta</taxon>
        <taxon>Tracheophyta</taxon>
        <taxon>Spermatophyta</taxon>
        <taxon>Magnoliopsida</taxon>
        <taxon>eudicotyledons</taxon>
        <taxon>Gunneridae</taxon>
        <taxon>Pentapetalae</taxon>
        <taxon>asterids</taxon>
        <taxon>campanulids</taxon>
        <taxon>Asterales</taxon>
        <taxon>Asteraceae</taxon>
        <taxon>Asteroideae</taxon>
        <taxon>Anthemideae</taxon>
        <taxon>Anthemidinae</taxon>
        <taxon>Tanacetum</taxon>
    </lineage>
</organism>
<comment type="caution">
    <text evidence="3">The sequence shown here is derived from an EMBL/GenBank/DDBJ whole genome shotgun (WGS) entry which is preliminary data.</text>
</comment>
<protein>
    <recommendedName>
        <fullName evidence="2">G protein gamma domain-containing protein</fullName>
    </recommendedName>
</protein>
<feature type="region of interest" description="Disordered" evidence="1">
    <location>
        <begin position="59"/>
        <end position="89"/>
    </location>
</feature>
<reference evidence="3" key="1">
    <citation type="journal article" date="2019" name="Sci. Rep.">
        <title>Draft genome of Tanacetum cinerariifolium, the natural source of mosquito coil.</title>
        <authorList>
            <person name="Yamashiro T."/>
            <person name="Shiraishi A."/>
            <person name="Satake H."/>
            <person name="Nakayama K."/>
        </authorList>
    </citation>
    <scope>NUCLEOTIDE SEQUENCE</scope>
</reference>
<evidence type="ECO:0000259" key="2">
    <source>
        <dbReference type="PROSITE" id="PS50058"/>
    </source>
</evidence>
<feature type="domain" description="G protein gamma" evidence="2">
    <location>
        <begin position="746"/>
        <end position="819"/>
    </location>
</feature>
<evidence type="ECO:0000313" key="3">
    <source>
        <dbReference type="EMBL" id="GEU91970.1"/>
    </source>
</evidence>
<dbReference type="AlphaFoldDB" id="A0A6L2P0K0"/>
<feature type="region of interest" description="Disordered" evidence="1">
    <location>
        <begin position="1"/>
        <end position="31"/>
    </location>
</feature>
<name>A0A6L2P0K0_TANCI</name>
<sequence>MANHTKIYAPPSHTKKIFGNKKRVGKGFSRKDTPLFSTMMVQAQEELGKDIAIPTETHPTSIITQPSSSQPSRKQKPRKTRRQDTELPQTSVPIETVVNKAVNKEMYDIMERANTIATSLDVEQDRDKINKGIFGVNNQDDTLMFDADKDLQGEELVAEEVNVASITTATTTIAATNPTISIDDITLAKALIKIKTSRPKAKRLVMQEPSETPRPKPIIYSQQPSKVQDKVGLHEGLELHPMQLVDQLSCPWQDGTKLLSVLMSRDKLDRCEHMIIHDIVPINLISPWDGWILGHKEVNDDLYKPRVVHLIALLGIFVLNLIHKILPQKIGKIYVLLMTPSSNTISFYHCSIKQVIFKHTNFTMTTLADKAILLGADNHPHMLEKDMYDSWKSQIELYMMNKQHERMILESVENGPLLWPSIEENRVTRPKKYSELSAMEAIQADCDVKATSIILQGLPSEERECKLYDEFDKFAYKKGNHYFLNTLPLEWSKIVIDVKLVMDLHTTNVDQLHAYLGKHEFHTNEVRLMHERKLDQLALVATHQMTQGDTLLWLLVHQEHTHQEQVETISGNRGLLSDTTAKEKEELAFLEDPRIVEAQTIQNVITHNAAYQADNLDAYDSDCDEINTAKIALMANLSHYGSDDLAEVHNQDNVTHNVINQAVQAMLLFEQSNIVNQSETEITSDSNFIPYSQCNVFSVNNTLLILQTSSNIPRNSMNSKEPNLSIRPTQVELPKELLKVSMVNTSLKKLKQHLASFDVVVEQHRVESNRCQVKMNKVLNENERLLEQVVSKDVVNIVVTATVNNANEPVHECKRCVKLETEIQKDFIKRESYDKLFKQYTTLEKHYISFEVDTQLEHEIFQRENLFS</sequence>
<dbReference type="PROSITE" id="PS50058">
    <property type="entry name" value="G_PROTEIN_GAMMA"/>
    <property type="match status" value="1"/>
</dbReference>
<dbReference type="EMBL" id="BKCJ010010525">
    <property type="protein sequence ID" value="GEU91970.1"/>
    <property type="molecule type" value="Genomic_DNA"/>
</dbReference>
<feature type="compositionally biased region" description="Basic residues" evidence="1">
    <location>
        <begin position="13"/>
        <end position="25"/>
    </location>
</feature>
<evidence type="ECO:0000256" key="1">
    <source>
        <dbReference type="SAM" id="MobiDB-lite"/>
    </source>
</evidence>
<dbReference type="InterPro" id="IPR015898">
    <property type="entry name" value="G-protein_gamma-like_dom"/>
</dbReference>
<feature type="compositionally biased region" description="Low complexity" evidence="1">
    <location>
        <begin position="59"/>
        <end position="72"/>
    </location>
</feature>
<dbReference type="GO" id="GO:0007186">
    <property type="term" value="P:G protein-coupled receptor signaling pathway"/>
    <property type="evidence" value="ECO:0007669"/>
    <property type="project" value="InterPro"/>
</dbReference>
<gene>
    <name evidence="3" type="ORF">Tci_063948</name>
</gene>
<proteinExistence type="predicted"/>